<evidence type="ECO:0000256" key="2">
    <source>
        <dbReference type="ARBA" id="ARBA00023027"/>
    </source>
</evidence>
<dbReference type="Gene3D" id="3.30.9.10">
    <property type="entry name" value="D-Amino Acid Oxidase, subunit A, domain 2"/>
    <property type="match status" value="1"/>
</dbReference>
<dbReference type="Pfam" id="PF01494">
    <property type="entry name" value="FAD_binding_3"/>
    <property type="match status" value="1"/>
</dbReference>
<dbReference type="EMBL" id="CP045809">
    <property type="protein sequence ID" value="QHN35397.1"/>
    <property type="molecule type" value="Genomic_DNA"/>
</dbReference>
<keyword evidence="5" id="KW-1185">Reference proteome</keyword>
<name>A0ABX6IHS2_9ACTN</name>
<dbReference type="InterPro" id="IPR036188">
    <property type="entry name" value="FAD/NAD-bd_sf"/>
</dbReference>
<dbReference type="InterPro" id="IPR050631">
    <property type="entry name" value="PheA/TfdB_FAD_monoxygenase"/>
</dbReference>
<sequence>MGSDSSARTQVAIVGAGPAGLTLGHLLHLQGIDSIIVERSSRDHVEKRLRAGIIEQPGVDLLVAAGLGDRLLREGMVHGGFYLRYDNTTHYLDFHPYTGQHATVYGQHELVKDLIAARIDTGRPLVFEAEVTDISPTGPAAGVRYRTATGEDTIEADFVVGADGFHGAGRAAIPASVRNELIREYPVSWLGILAESTPAAPEGMYCPHPDGLSVHSMRGPRLSRQYLQVPAGTELAEWSDDRIWAELSRRCAASDAAPLETGPIIERSLAPLRSYVAGTMQYERLFLAGDSAHIVPPTGAKGLNLALSDVCVLSHALGAAVNHANTDHLAGYTATALPRVMAAQRFSALLTTTLHALPGDGFTEALRRATLDRWVGSPAAQHELGEVYLGLPFPTAPLYPVAAGSPG</sequence>
<dbReference type="NCBIfam" id="NF006091">
    <property type="entry name" value="PRK08243.1"/>
    <property type="match status" value="1"/>
</dbReference>
<evidence type="ECO:0000313" key="4">
    <source>
        <dbReference type="EMBL" id="QHN35397.1"/>
    </source>
</evidence>
<keyword evidence="2" id="KW-0520">NAD</keyword>
<evidence type="ECO:0000256" key="1">
    <source>
        <dbReference type="ARBA" id="ARBA00023002"/>
    </source>
</evidence>
<feature type="domain" description="FAD-binding" evidence="3">
    <location>
        <begin position="8"/>
        <end position="346"/>
    </location>
</feature>
<protein>
    <submittedName>
        <fullName evidence="4">4-hydroxybenzoate 3-monooxygenase</fullName>
        <ecNumber evidence="4">1.14.13.2</ecNumber>
    </submittedName>
</protein>
<dbReference type="Proteomes" id="UP001059836">
    <property type="component" value="Chromosome"/>
</dbReference>
<dbReference type="RefSeq" id="WP_213243169.1">
    <property type="nucleotide sequence ID" value="NZ_CP045806.1"/>
</dbReference>
<gene>
    <name evidence="4" type="ORF">GII31_11355</name>
</gene>
<dbReference type="InterPro" id="IPR002938">
    <property type="entry name" value="FAD-bd"/>
</dbReference>
<dbReference type="PRINTS" id="PR00420">
    <property type="entry name" value="RNGMNOXGNASE"/>
</dbReference>
<dbReference type="SUPFAM" id="SSF54373">
    <property type="entry name" value="FAD-linked reductases, C-terminal domain"/>
    <property type="match status" value="1"/>
</dbReference>
<evidence type="ECO:0000313" key="5">
    <source>
        <dbReference type="Proteomes" id="UP001059836"/>
    </source>
</evidence>
<dbReference type="PANTHER" id="PTHR43476">
    <property type="entry name" value="3-(3-HYDROXY-PHENYL)PROPIONATE/3-HYDROXYCINNAMIC ACID HYDROXYLASE"/>
    <property type="match status" value="1"/>
</dbReference>
<organism evidence="4 5">
    <name type="scientific">Gordonia pseudamarae</name>
    <dbReference type="NCBI Taxonomy" id="2831662"/>
    <lineage>
        <taxon>Bacteria</taxon>
        <taxon>Bacillati</taxon>
        <taxon>Actinomycetota</taxon>
        <taxon>Actinomycetes</taxon>
        <taxon>Mycobacteriales</taxon>
        <taxon>Gordoniaceae</taxon>
        <taxon>Gordonia</taxon>
    </lineage>
</organism>
<dbReference type="PANTHER" id="PTHR43476:SF4">
    <property type="entry name" value="BLR0106 PROTEIN"/>
    <property type="match status" value="1"/>
</dbReference>
<evidence type="ECO:0000259" key="3">
    <source>
        <dbReference type="Pfam" id="PF01494"/>
    </source>
</evidence>
<proteinExistence type="predicted"/>
<keyword evidence="1 4" id="KW-0560">Oxidoreductase</keyword>
<reference evidence="4" key="1">
    <citation type="journal article" date="2021" name="Nat. Microbiol.">
        <title>Cocultivation of an ultrasmall environmental parasitic bacterium with lytic ability against bacteria associated with wastewater foams.</title>
        <authorList>
            <person name="Batinovic S."/>
            <person name="Rose J.J.A."/>
            <person name="Ratcliffe J."/>
            <person name="Seviour R.J."/>
            <person name="Petrovski S."/>
        </authorList>
    </citation>
    <scope>NUCLEOTIDE SEQUENCE</scope>
    <source>
        <strain evidence="4">CON9</strain>
    </source>
</reference>
<accession>A0ABX6IHS2</accession>
<dbReference type="SUPFAM" id="SSF51905">
    <property type="entry name" value="FAD/NAD(P)-binding domain"/>
    <property type="match status" value="1"/>
</dbReference>
<dbReference type="GO" id="GO:0018659">
    <property type="term" value="F:4-hydroxybenzoate 3-monooxygenase activity"/>
    <property type="evidence" value="ECO:0007669"/>
    <property type="project" value="UniProtKB-EC"/>
</dbReference>
<dbReference type="Gene3D" id="3.50.50.60">
    <property type="entry name" value="FAD/NAD(P)-binding domain"/>
    <property type="match status" value="1"/>
</dbReference>
<dbReference type="EC" id="1.14.13.2" evidence="4"/>